<reference evidence="2" key="1">
    <citation type="submission" date="2021-07" db="EMBL/GenBank/DDBJ databases">
        <authorList>
            <person name="Catto M.A."/>
            <person name="Jacobson A."/>
            <person name="Kennedy G."/>
            <person name="Labadie P."/>
            <person name="Hunt B.G."/>
            <person name="Srinivasan R."/>
        </authorList>
    </citation>
    <scope>NUCLEOTIDE SEQUENCE</scope>
    <source>
        <strain evidence="2">PL_HMW_Pooled</strain>
        <tissue evidence="2">Head</tissue>
    </source>
</reference>
<evidence type="ECO:0000256" key="1">
    <source>
        <dbReference type="SAM" id="MobiDB-lite"/>
    </source>
</evidence>
<proteinExistence type="predicted"/>
<sequence length="197" mass="21920">MAVGVVVMGGPRGRVNPISPSPTAAPGFTATPRPSLGHGRGRSLGRQSRTGALLLCGRGADDFVIGPYVWPNNVTEEEYADFLNHELPHLLENLPLEVRRDMWFQQDGHPAHTSLAARGILHRDFPNRLHAPIGEATDWAPRSPDLTSMDFFLWVFLKDRVYSTPPANRDDLVERIFATCRLYTALAVRSVKSKNRI</sequence>
<evidence type="ECO:0000313" key="2">
    <source>
        <dbReference type="EMBL" id="KAK3925136.1"/>
    </source>
</evidence>
<gene>
    <name evidence="2" type="ORF">KUF71_013405</name>
</gene>
<dbReference type="PANTHER" id="PTHR47326:SF1">
    <property type="entry name" value="HTH PSQ-TYPE DOMAIN-CONTAINING PROTEIN"/>
    <property type="match status" value="1"/>
</dbReference>
<dbReference type="Gene3D" id="3.30.420.10">
    <property type="entry name" value="Ribonuclease H-like superfamily/Ribonuclease H"/>
    <property type="match status" value="1"/>
</dbReference>
<accession>A0AAE1HPH9</accession>
<reference evidence="2" key="2">
    <citation type="journal article" date="2023" name="BMC Genomics">
        <title>Pest status, molecular evolution, and epigenetic factors derived from the genome assembly of Frankliniella fusca, a thysanopteran phytovirus vector.</title>
        <authorList>
            <person name="Catto M.A."/>
            <person name="Labadie P.E."/>
            <person name="Jacobson A.L."/>
            <person name="Kennedy G.G."/>
            <person name="Srinivasan R."/>
            <person name="Hunt B.G."/>
        </authorList>
    </citation>
    <scope>NUCLEOTIDE SEQUENCE</scope>
    <source>
        <strain evidence="2">PL_HMW_Pooled</strain>
    </source>
</reference>
<protein>
    <submittedName>
        <fullName evidence="2">Transposable element Tc1 transposase</fullName>
    </submittedName>
</protein>
<dbReference type="InterPro" id="IPR036397">
    <property type="entry name" value="RNaseH_sf"/>
</dbReference>
<dbReference type="PANTHER" id="PTHR47326">
    <property type="entry name" value="TRANSPOSABLE ELEMENT TC3 TRANSPOSASE-LIKE PROTEIN"/>
    <property type="match status" value="1"/>
</dbReference>
<organism evidence="2 3">
    <name type="scientific">Frankliniella fusca</name>
    <dbReference type="NCBI Taxonomy" id="407009"/>
    <lineage>
        <taxon>Eukaryota</taxon>
        <taxon>Metazoa</taxon>
        <taxon>Ecdysozoa</taxon>
        <taxon>Arthropoda</taxon>
        <taxon>Hexapoda</taxon>
        <taxon>Insecta</taxon>
        <taxon>Pterygota</taxon>
        <taxon>Neoptera</taxon>
        <taxon>Paraneoptera</taxon>
        <taxon>Thysanoptera</taxon>
        <taxon>Terebrantia</taxon>
        <taxon>Thripoidea</taxon>
        <taxon>Thripidae</taxon>
        <taxon>Frankliniella</taxon>
    </lineage>
</organism>
<keyword evidence="3" id="KW-1185">Reference proteome</keyword>
<dbReference type="GO" id="GO:0003676">
    <property type="term" value="F:nucleic acid binding"/>
    <property type="evidence" value="ECO:0007669"/>
    <property type="project" value="InterPro"/>
</dbReference>
<dbReference type="EMBL" id="JAHWGI010001219">
    <property type="protein sequence ID" value="KAK3925136.1"/>
    <property type="molecule type" value="Genomic_DNA"/>
</dbReference>
<feature type="region of interest" description="Disordered" evidence="1">
    <location>
        <begin position="14"/>
        <end position="45"/>
    </location>
</feature>
<dbReference type="AlphaFoldDB" id="A0AAE1HPH9"/>
<evidence type="ECO:0000313" key="3">
    <source>
        <dbReference type="Proteomes" id="UP001219518"/>
    </source>
</evidence>
<dbReference type="Proteomes" id="UP001219518">
    <property type="component" value="Unassembled WGS sequence"/>
</dbReference>
<comment type="caution">
    <text evidence="2">The sequence shown here is derived from an EMBL/GenBank/DDBJ whole genome shotgun (WGS) entry which is preliminary data.</text>
</comment>
<name>A0AAE1HPH9_9NEOP</name>